<sequence>MLTNKLLEEKNRFEHLFLQTANIMFGRDMEDLTNENLYQALANTIRQYISENWIRTNKYYSEHKEKQIYYFSIEFLLGRLLNNNILNLDIGAICRSAMSDLGIDLDNLFDEEPDAGLGNGGLGRLAACFIDSMASLGIAGHGCSIRYQYGLFEQKIINNNQVEIPDNWLKNGFAWEYRKAEKEILVPFGGNAYMKEMPDGNLKLIYENYTTVSAVPYDVPIVGYHNGIVNTLRLWNAEVSQDFAQSGVLTHEQLQEKLKFQYRLKAITSCLYPDDSSNKGKLLRLTQEYFLVSAGIQSIVRHYKKSNLSLLDFPQKVAIHINDTHPAMAVAELMRILIDSEKLSWEKAWDITMRTMAYTNHTIMPEALETWPIDMFRPHLPRIYMIIEEINRRFLESVRRRYPGNEDIIHTFSILQDGLVHMARLAIVGSHSVNGVAKIHSDILKNYSMKQFSDYYPNKFNNKTNGITHRRWLIASNPKLTSLIDELISPKWKTAPNMLIDLLKHVDDPSALKKLTDVKQFYKNELAQLIKTKYNIIIDPLSIFDVQVKRIHSYKRQLMNILHLMHLYNKLCQNPHLDIFPRTFIFGGKAAPGYHIAKETIRLINTVAAIVNSDENVNQKLKIVFLENYGISLAEKLFPAANVSEQISTAGKEASGTGNMKFMMNGAITLGTLDGANVEIHDEVGDDNCVIFGLNADEILSYYQNGHYSAWDEYNSNPDIHCVIDQLLSGPFTSNGDFHSLYNYFFGSNDEYFIFKDFPAYCAAHEIIEKKYIDTLNWQRSSLINIAHSGIFSSDRTIKEYADDIWGMNMIKLPS</sequence>
<accession>A0ABT9Y6K7</accession>
<dbReference type="Gene3D" id="3.40.50.2000">
    <property type="entry name" value="Glycogen Phosphorylase B"/>
    <property type="match status" value="2"/>
</dbReference>
<comment type="caution">
    <text evidence="10">The sequence shown here is derived from an EMBL/GenBank/DDBJ whole genome shotgun (WGS) entry which is preliminary data.</text>
</comment>
<dbReference type="InterPro" id="IPR000811">
    <property type="entry name" value="Glyco_trans_35"/>
</dbReference>
<dbReference type="PIRSF" id="PIRSF000460">
    <property type="entry name" value="Pprylas_GlgP"/>
    <property type="match status" value="1"/>
</dbReference>
<evidence type="ECO:0000256" key="3">
    <source>
        <dbReference type="ARBA" id="ARBA00006047"/>
    </source>
</evidence>
<organism evidence="10 11">
    <name type="scientific">Pectinatus haikarae</name>
    <dbReference type="NCBI Taxonomy" id="349096"/>
    <lineage>
        <taxon>Bacteria</taxon>
        <taxon>Bacillati</taxon>
        <taxon>Bacillota</taxon>
        <taxon>Negativicutes</taxon>
        <taxon>Selenomonadales</taxon>
        <taxon>Selenomonadaceae</taxon>
        <taxon>Pectinatus</taxon>
    </lineage>
</organism>
<dbReference type="NCBIfam" id="TIGR02093">
    <property type="entry name" value="P_ylase"/>
    <property type="match status" value="1"/>
</dbReference>
<dbReference type="PROSITE" id="PS00102">
    <property type="entry name" value="PHOSPHORYLASE"/>
    <property type="match status" value="1"/>
</dbReference>
<evidence type="ECO:0000256" key="6">
    <source>
        <dbReference type="ARBA" id="ARBA00022898"/>
    </source>
</evidence>
<comment type="catalytic activity">
    <reaction evidence="1 9">
        <text>[(1-&gt;4)-alpha-D-glucosyl](n) + phosphate = [(1-&gt;4)-alpha-D-glucosyl](n-1) + alpha-D-glucose 1-phosphate</text>
        <dbReference type="Rhea" id="RHEA:41732"/>
        <dbReference type="Rhea" id="RHEA-COMP:9584"/>
        <dbReference type="Rhea" id="RHEA-COMP:9586"/>
        <dbReference type="ChEBI" id="CHEBI:15444"/>
        <dbReference type="ChEBI" id="CHEBI:43474"/>
        <dbReference type="ChEBI" id="CHEBI:58601"/>
        <dbReference type="EC" id="2.4.1.1"/>
    </reaction>
</comment>
<keyword evidence="6 9" id="KW-0663">Pyridoxal phosphate</keyword>
<evidence type="ECO:0000256" key="1">
    <source>
        <dbReference type="ARBA" id="ARBA00001275"/>
    </source>
</evidence>
<keyword evidence="11" id="KW-1185">Reference proteome</keyword>
<comment type="cofactor">
    <cofactor evidence="2 9">
        <name>pyridoxal 5'-phosphate</name>
        <dbReference type="ChEBI" id="CHEBI:597326"/>
    </cofactor>
</comment>
<proteinExistence type="inferred from homology"/>
<dbReference type="RefSeq" id="WP_307223514.1">
    <property type="nucleotide sequence ID" value="NZ_CP116940.1"/>
</dbReference>
<evidence type="ECO:0000256" key="9">
    <source>
        <dbReference type="RuleBase" id="RU000587"/>
    </source>
</evidence>
<keyword evidence="5 9" id="KW-0808">Transferase</keyword>
<evidence type="ECO:0000313" key="11">
    <source>
        <dbReference type="Proteomes" id="UP001239167"/>
    </source>
</evidence>
<reference evidence="10 11" key="1">
    <citation type="submission" date="2023-07" db="EMBL/GenBank/DDBJ databases">
        <title>Genomic Encyclopedia of Type Strains, Phase IV (KMG-IV): sequencing the most valuable type-strain genomes for metagenomic binning, comparative biology and taxonomic classification.</title>
        <authorList>
            <person name="Goeker M."/>
        </authorList>
    </citation>
    <scope>NUCLEOTIDE SEQUENCE [LARGE SCALE GENOMIC DNA]</scope>
    <source>
        <strain evidence="10 11">DSM 16980</strain>
    </source>
</reference>
<dbReference type="EC" id="2.4.1.1" evidence="9"/>
<comment type="function">
    <text evidence="8">Phosphorylase is an important allosteric enzyme in carbohydrate metabolism. Enzymes from different sources differ in their regulatory mechanisms and in their natural substrates. However, all known phosphorylases share catalytic and structural properties.</text>
</comment>
<dbReference type="EMBL" id="JAUSUE010000006">
    <property type="protein sequence ID" value="MDQ0203466.1"/>
    <property type="molecule type" value="Genomic_DNA"/>
</dbReference>
<evidence type="ECO:0000313" key="10">
    <source>
        <dbReference type="EMBL" id="MDQ0203466.1"/>
    </source>
</evidence>
<dbReference type="InterPro" id="IPR011833">
    <property type="entry name" value="Glycg_phsphrylas"/>
</dbReference>
<dbReference type="GO" id="GO:0004645">
    <property type="term" value="F:1,4-alpha-oligoglucan phosphorylase activity"/>
    <property type="evidence" value="ECO:0007669"/>
    <property type="project" value="UniProtKB-EC"/>
</dbReference>
<dbReference type="CDD" id="cd04300">
    <property type="entry name" value="GT35_Glycogen_Phosphorylase"/>
    <property type="match status" value="1"/>
</dbReference>
<dbReference type="Pfam" id="PF00343">
    <property type="entry name" value="Phosphorylase"/>
    <property type="match status" value="1"/>
</dbReference>
<dbReference type="PANTHER" id="PTHR11468">
    <property type="entry name" value="GLYCOGEN PHOSPHORYLASE"/>
    <property type="match status" value="1"/>
</dbReference>
<dbReference type="PANTHER" id="PTHR11468:SF3">
    <property type="entry name" value="GLYCOGEN PHOSPHORYLASE, LIVER FORM"/>
    <property type="match status" value="1"/>
</dbReference>
<comment type="function">
    <text evidence="9">Allosteric enzyme that catalyzes the rate-limiting step in glycogen catabolism, the phosphorolytic cleavage of glycogen to produce glucose-1-phosphate, and plays a central role in maintaining cellular and organismal glucose homeostasis.</text>
</comment>
<keyword evidence="7 9" id="KW-0119">Carbohydrate metabolism</keyword>
<comment type="similarity">
    <text evidence="3 9">Belongs to the glycogen phosphorylase family.</text>
</comment>
<keyword evidence="4 9" id="KW-0328">Glycosyltransferase</keyword>
<dbReference type="SUPFAM" id="SSF53756">
    <property type="entry name" value="UDP-Glycosyltransferase/glycogen phosphorylase"/>
    <property type="match status" value="1"/>
</dbReference>
<protein>
    <recommendedName>
        <fullName evidence="9">Alpha-1,4 glucan phosphorylase</fullName>
        <ecNumber evidence="9">2.4.1.1</ecNumber>
    </recommendedName>
</protein>
<evidence type="ECO:0000256" key="5">
    <source>
        <dbReference type="ARBA" id="ARBA00022679"/>
    </source>
</evidence>
<gene>
    <name evidence="10" type="ORF">J2S01_001182</name>
</gene>
<evidence type="ECO:0000256" key="2">
    <source>
        <dbReference type="ARBA" id="ARBA00001933"/>
    </source>
</evidence>
<dbReference type="InterPro" id="IPR035090">
    <property type="entry name" value="Pyridoxal_P_attach_site"/>
</dbReference>
<evidence type="ECO:0000256" key="7">
    <source>
        <dbReference type="ARBA" id="ARBA00023277"/>
    </source>
</evidence>
<evidence type="ECO:0000256" key="8">
    <source>
        <dbReference type="ARBA" id="ARBA00025174"/>
    </source>
</evidence>
<name>A0ABT9Y6K7_9FIRM</name>
<evidence type="ECO:0000256" key="4">
    <source>
        <dbReference type="ARBA" id="ARBA00022676"/>
    </source>
</evidence>
<dbReference type="Proteomes" id="UP001239167">
    <property type="component" value="Unassembled WGS sequence"/>
</dbReference>